<dbReference type="Proteomes" id="UP000052230">
    <property type="component" value="Unassembled WGS sequence"/>
</dbReference>
<organism evidence="1 2">
    <name type="scientific">Xanthomonas citri pv. citri</name>
    <dbReference type="NCBI Taxonomy" id="611301"/>
    <lineage>
        <taxon>Bacteria</taxon>
        <taxon>Pseudomonadati</taxon>
        <taxon>Pseudomonadota</taxon>
        <taxon>Gammaproteobacteria</taxon>
        <taxon>Lysobacterales</taxon>
        <taxon>Lysobacteraceae</taxon>
        <taxon>Xanthomonas</taxon>
    </lineage>
</organism>
<evidence type="ECO:0000313" key="2">
    <source>
        <dbReference type="Proteomes" id="UP000052230"/>
    </source>
</evidence>
<evidence type="ECO:0000313" key="1">
    <source>
        <dbReference type="EMBL" id="CEG18713.1"/>
    </source>
</evidence>
<accession>A0A0U5FJ34</accession>
<comment type="caution">
    <text evidence="1">The sequence shown here is derived from an EMBL/GenBank/DDBJ whole genome shotgun (WGS) entry which is preliminary data.</text>
</comment>
<dbReference type="EMBL" id="CCXZ01000187">
    <property type="protein sequence ID" value="CEG18713.1"/>
    <property type="molecule type" value="Genomic_DNA"/>
</dbReference>
<name>A0A0U5FJ34_XANCI</name>
<keyword evidence="2" id="KW-1185">Reference proteome</keyword>
<gene>
    <name evidence="1" type="ORF">XAC3562_890031</name>
</gene>
<dbReference type="AlphaFoldDB" id="A0A0U5FJ34"/>
<protein>
    <submittedName>
        <fullName evidence="1">Uncharacterized protein</fullName>
    </submittedName>
</protein>
<sequence length="62" mass="7017">MALEWTRRVPATGRARLAVIRNRFGSFLHDMACVPTARGPVGQRNDLGLVTQRWSSVRPLRD</sequence>
<proteinExistence type="predicted"/>
<reference evidence="1 2" key="1">
    <citation type="submission" date="2014-09" db="EMBL/GenBank/DDBJ databases">
        <authorList>
            <person name="Regsiter A."/>
        </authorList>
    </citation>
    <scope>NUCLEOTIDE SEQUENCE [LARGE SCALE GENOMIC DNA]</scope>
</reference>